<accession>A0ABW8I5A3</accession>
<feature type="compositionally biased region" description="Basic and acidic residues" evidence="1">
    <location>
        <begin position="60"/>
        <end position="72"/>
    </location>
</feature>
<dbReference type="EMBL" id="JAUIYO010000001">
    <property type="protein sequence ID" value="MFK2824409.1"/>
    <property type="molecule type" value="Genomic_DNA"/>
</dbReference>
<protein>
    <submittedName>
        <fullName evidence="2">Uncharacterized protein</fullName>
    </submittedName>
</protein>
<feature type="region of interest" description="Disordered" evidence="1">
    <location>
        <begin position="21"/>
        <end position="104"/>
    </location>
</feature>
<gene>
    <name evidence="2" type="ORF">QYG89_01690</name>
</gene>
<feature type="compositionally biased region" description="Basic residues" evidence="1">
    <location>
        <begin position="48"/>
        <end position="59"/>
    </location>
</feature>
<comment type="caution">
    <text evidence="2">The sequence shown here is derived from an EMBL/GenBank/DDBJ whole genome shotgun (WGS) entry which is preliminary data.</text>
</comment>
<evidence type="ECO:0000256" key="1">
    <source>
        <dbReference type="SAM" id="MobiDB-lite"/>
    </source>
</evidence>
<organism evidence="2 3">
    <name type="scientific">Bacillus lumedeiriae</name>
    <dbReference type="NCBI Taxonomy" id="3058829"/>
    <lineage>
        <taxon>Bacteria</taxon>
        <taxon>Bacillati</taxon>
        <taxon>Bacillota</taxon>
        <taxon>Bacilli</taxon>
        <taxon>Bacillales</taxon>
        <taxon>Bacillaceae</taxon>
        <taxon>Bacillus</taxon>
    </lineage>
</organism>
<feature type="compositionally biased region" description="Polar residues" evidence="1">
    <location>
        <begin position="78"/>
        <end position="99"/>
    </location>
</feature>
<evidence type="ECO:0000313" key="3">
    <source>
        <dbReference type="Proteomes" id="UP001619911"/>
    </source>
</evidence>
<keyword evidence="3" id="KW-1185">Reference proteome</keyword>
<proteinExistence type="predicted"/>
<name>A0ABW8I5A3_9BACI</name>
<reference evidence="2 3" key="1">
    <citation type="submission" date="2023-07" db="EMBL/GenBank/DDBJ databases">
        <title>Bacillus lucianemedeirus sp. nov, a new species isolated from an immunobiological production facility.</title>
        <authorList>
            <person name="Costa L.V."/>
            <person name="Miranda R.V.S.L."/>
            <person name="Brandao M.L.L."/>
            <person name="Reis C.M.F."/>
            <person name="Frazao A.M."/>
            <person name="Cruz F.V."/>
            <person name="Baio P.V.P."/>
            <person name="Veras J.F.C."/>
            <person name="Ramos J.N."/>
            <person name="Vieira V."/>
        </authorList>
    </citation>
    <scope>NUCLEOTIDE SEQUENCE [LARGE SCALE GENOMIC DNA]</scope>
    <source>
        <strain evidence="2 3">B190/17</strain>
    </source>
</reference>
<dbReference type="RefSeq" id="WP_404313915.1">
    <property type="nucleotide sequence ID" value="NZ_JAUIYO010000001.1"/>
</dbReference>
<dbReference type="Proteomes" id="UP001619911">
    <property type="component" value="Unassembled WGS sequence"/>
</dbReference>
<evidence type="ECO:0000313" key="2">
    <source>
        <dbReference type="EMBL" id="MFK2824409.1"/>
    </source>
</evidence>
<sequence>MESIIIAIIVGLISLMTGRLKGDKKEKRQPSAQPGKPFSSSASDVYKQAKKQKNSQVKKSRTENKEEYEAKKTAAAKSEQSMGRLSRYQVDNETIQRASSPAPRLDIEADDLAKAVILSEILAPPKALRRK</sequence>